<keyword evidence="3" id="KW-1185">Reference proteome</keyword>
<comment type="caution">
    <text evidence="2">The sequence shown here is derived from an EMBL/GenBank/DDBJ whole genome shotgun (WGS) entry which is preliminary data.</text>
</comment>
<feature type="non-terminal residue" evidence="2">
    <location>
        <position position="1"/>
    </location>
</feature>
<accession>A0ABN9XSS5</accession>
<evidence type="ECO:0000256" key="1">
    <source>
        <dbReference type="SAM" id="MobiDB-lite"/>
    </source>
</evidence>
<dbReference type="EMBL" id="CAUYUJ010021156">
    <property type="protein sequence ID" value="CAK0903020.1"/>
    <property type="molecule type" value="Genomic_DNA"/>
</dbReference>
<reference evidence="2" key="1">
    <citation type="submission" date="2023-10" db="EMBL/GenBank/DDBJ databases">
        <authorList>
            <person name="Chen Y."/>
            <person name="Shah S."/>
            <person name="Dougan E. K."/>
            <person name="Thang M."/>
            <person name="Chan C."/>
        </authorList>
    </citation>
    <scope>NUCLEOTIDE SEQUENCE [LARGE SCALE GENOMIC DNA]</scope>
</reference>
<evidence type="ECO:0000313" key="2">
    <source>
        <dbReference type="EMBL" id="CAK0903020.1"/>
    </source>
</evidence>
<evidence type="ECO:0000313" key="3">
    <source>
        <dbReference type="Proteomes" id="UP001189429"/>
    </source>
</evidence>
<proteinExistence type="predicted"/>
<feature type="region of interest" description="Disordered" evidence="1">
    <location>
        <begin position="86"/>
        <end position="110"/>
    </location>
</feature>
<protein>
    <submittedName>
        <fullName evidence="2">Uncharacterized protein</fullName>
    </submittedName>
</protein>
<dbReference type="Proteomes" id="UP001189429">
    <property type="component" value="Unassembled WGS sequence"/>
</dbReference>
<organism evidence="2 3">
    <name type="scientific">Prorocentrum cordatum</name>
    <dbReference type="NCBI Taxonomy" id="2364126"/>
    <lineage>
        <taxon>Eukaryota</taxon>
        <taxon>Sar</taxon>
        <taxon>Alveolata</taxon>
        <taxon>Dinophyceae</taxon>
        <taxon>Prorocentrales</taxon>
        <taxon>Prorocentraceae</taxon>
        <taxon>Prorocentrum</taxon>
    </lineage>
</organism>
<gene>
    <name evidence="2" type="ORF">PCOR1329_LOCUS79448</name>
</gene>
<sequence length="110" mass="11961">IDNLNEPHEFDGERQELEVIVAMAEGVLPVSKLQDKFGGGDKDKITFKRGARVHITAGHRSGRAGSVLGAGTAIVRVFLDGADAGRRGVAHDAPRDNVERVPEELRQPRR</sequence>
<name>A0ABN9XSS5_9DINO</name>